<accession>A0ABV1TEZ7</accession>
<proteinExistence type="predicted"/>
<feature type="chain" id="PRO_5045059824" description="Peptidase inhibitor family I36" evidence="1">
    <location>
        <begin position="34"/>
        <end position="141"/>
    </location>
</feature>
<reference evidence="2 3" key="1">
    <citation type="submission" date="2024-06" db="EMBL/GenBank/DDBJ databases">
        <title>The Natural Products Discovery Center: Release of the First 8490 Sequenced Strains for Exploring Actinobacteria Biosynthetic Diversity.</title>
        <authorList>
            <person name="Kalkreuter E."/>
            <person name="Kautsar S.A."/>
            <person name="Yang D."/>
            <person name="Bader C.D."/>
            <person name="Teijaro C.N."/>
            <person name="Fluegel L."/>
            <person name="Davis C.M."/>
            <person name="Simpson J.R."/>
            <person name="Lauterbach L."/>
            <person name="Steele A.D."/>
            <person name="Gui C."/>
            <person name="Meng S."/>
            <person name="Li G."/>
            <person name="Viehrig K."/>
            <person name="Ye F."/>
            <person name="Su P."/>
            <person name="Kiefer A.F."/>
            <person name="Nichols A."/>
            <person name="Cepeda A.J."/>
            <person name="Yan W."/>
            <person name="Fan B."/>
            <person name="Jiang Y."/>
            <person name="Adhikari A."/>
            <person name="Zheng C.-J."/>
            <person name="Schuster L."/>
            <person name="Cowan T.M."/>
            <person name="Smanski M.J."/>
            <person name="Chevrette M.G."/>
            <person name="De Carvalho L.P.S."/>
            <person name="Shen B."/>
        </authorList>
    </citation>
    <scope>NUCLEOTIDE SEQUENCE [LARGE SCALE GENOMIC DNA]</scope>
    <source>
        <strain evidence="2 3">NPDC001694</strain>
    </source>
</reference>
<name>A0ABV1TEZ7_9ACTN</name>
<protein>
    <recommendedName>
        <fullName evidence="4">Peptidase inhibitor family I36</fullName>
    </recommendedName>
</protein>
<evidence type="ECO:0000313" key="2">
    <source>
        <dbReference type="EMBL" id="MER6268614.1"/>
    </source>
</evidence>
<sequence>MSRTNAVRIVAGATLAATMFAGTVLAGAGSAYAATNLNGHLESGEFGLYYNSGGLGCVRDSFYDDNTFVGDNFKDPSGVNCAGEGQTTNDNTASYWNRDAYQWEVDTDAYRSGIKGWIPAGYSGDASSNFKNEISSNYIDW</sequence>
<feature type="signal peptide" evidence="1">
    <location>
        <begin position="1"/>
        <end position="33"/>
    </location>
</feature>
<organism evidence="2 3">
    <name type="scientific">Streptomyces sp. 900105755</name>
    <dbReference type="NCBI Taxonomy" id="3154389"/>
    <lineage>
        <taxon>Bacteria</taxon>
        <taxon>Bacillati</taxon>
        <taxon>Actinomycetota</taxon>
        <taxon>Actinomycetes</taxon>
        <taxon>Kitasatosporales</taxon>
        <taxon>Streptomycetaceae</taxon>
        <taxon>Streptomyces</taxon>
    </lineage>
</organism>
<comment type="caution">
    <text evidence="2">The sequence shown here is derived from an EMBL/GenBank/DDBJ whole genome shotgun (WGS) entry which is preliminary data.</text>
</comment>
<dbReference type="Proteomes" id="UP001490365">
    <property type="component" value="Unassembled WGS sequence"/>
</dbReference>
<dbReference type="RefSeq" id="WP_351957212.1">
    <property type="nucleotide sequence ID" value="NZ_JBEOZM010000005.1"/>
</dbReference>
<evidence type="ECO:0008006" key="4">
    <source>
        <dbReference type="Google" id="ProtNLM"/>
    </source>
</evidence>
<keyword evidence="1" id="KW-0732">Signal</keyword>
<gene>
    <name evidence="2" type="ORF">ABT211_15105</name>
</gene>
<evidence type="ECO:0000313" key="3">
    <source>
        <dbReference type="Proteomes" id="UP001490365"/>
    </source>
</evidence>
<dbReference type="EMBL" id="JBEOZM010000005">
    <property type="protein sequence ID" value="MER6268614.1"/>
    <property type="molecule type" value="Genomic_DNA"/>
</dbReference>
<keyword evidence="3" id="KW-1185">Reference proteome</keyword>
<evidence type="ECO:0000256" key="1">
    <source>
        <dbReference type="SAM" id="SignalP"/>
    </source>
</evidence>